<evidence type="ECO:0000256" key="1">
    <source>
        <dbReference type="SAM" id="MobiDB-lite"/>
    </source>
</evidence>
<keyword evidence="4" id="KW-1185">Reference proteome</keyword>
<dbReference type="GO" id="GO:0006974">
    <property type="term" value="P:DNA damage response"/>
    <property type="evidence" value="ECO:0007669"/>
    <property type="project" value="InterPro"/>
</dbReference>
<feature type="domain" description="Chromosome segregation in meiosis protein 3" evidence="2">
    <location>
        <begin position="1"/>
        <end position="38"/>
    </location>
</feature>
<evidence type="ECO:0000313" key="4">
    <source>
        <dbReference type="Proteomes" id="UP000811619"/>
    </source>
</evidence>
<name>A0A8K0NFB0_9HYPO</name>
<dbReference type="GO" id="GO:0031297">
    <property type="term" value="P:replication fork processing"/>
    <property type="evidence" value="ECO:0007669"/>
    <property type="project" value="InterPro"/>
</dbReference>
<dbReference type="AlphaFoldDB" id="A0A8K0NFB0"/>
<feature type="region of interest" description="Disordered" evidence="1">
    <location>
        <begin position="35"/>
        <end position="162"/>
    </location>
</feature>
<dbReference type="InterPro" id="IPR012923">
    <property type="entry name" value="Csm3"/>
</dbReference>
<dbReference type="GO" id="GO:0005634">
    <property type="term" value="C:nucleus"/>
    <property type="evidence" value="ECO:0007669"/>
    <property type="project" value="InterPro"/>
</dbReference>
<dbReference type="EMBL" id="SRPY01000787">
    <property type="protein sequence ID" value="KAG5917752.1"/>
    <property type="molecule type" value="Genomic_DNA"/>
</dbReference>
<sequence length="162" mass="17454">MWLDDLFPKAKFLDALAMVEKAGHKKRVVVARNELLNEGRPASPEREHPDAAGRDGPATPSRAGVPEDDLYGATPRDEGPRRPADEDDLDALIAEAEGVAPARGRSVDAGEEDDLDALIAEAESRESEVGLQKSAAHEHKSGVDGGDFAEEEEAMQEMDGLW</sequence>
<proteinExistence type="predicted"/>
<gene>
    <name evidence="3" type="ORF">E4U42_007123</name>
</gene>
<feature type="compositionally biased region" description="Basic and acidic residues" evidence="1">
    <location>
        <begin position="43"/>
        <end position="53"/>
    </location>
</feature>
<protein>
    <recommendedName>
        <fullName evidence="2">Chromosome segregation in meiosis protein 3 domain-containing protein</fullName>
    </recommendedName>
</protein>
<evidence type="ECO:0000313" key="3">
    <source>
        <dbReference type="EMBL" id="KAG5917752.1"/>
    </source>
</evidence>
<organism evidence="3 4">
    <name type="scientific">Claviceps africana</name>
    <dbReference type="NCBI Taxonomy" id="83212"/>
    <lineage>
        <taxon>Eukaryota</taxon>
        <taxon>Fungi</taxon>
        <taxon>Dikarya</taxon>
        <taxon>Ascomycota</taxon>
        <taxon>Pezizomycotina</taxon>
        <taxon>Sordariomycetes</taxon>
        <taxon>Hypocreomycetidae</taxon>
        <taxon>Hypocreales</taxon>
        <taxon>Clavicipitaceae</taxon>
        <taxon>Claviceps</taxon>
    </lineage>
</organism>
<dbReference type="OrthoDB" id="437078at2759"/>
<feature type="compositionally biased region" description="Basic and acidic residues" evidence="1">
    <location>
        <begin position="75"/>
        <end position="84"/>
    </location>
</feature>
<dbReference type="Proteomes" id="UP000811619">
    <property type="component" value="Unassembled WGS sequence"/>
</dbReference>
<reference evidence="3" key="1">
    <citation type="journal article" date="2020" name="bioRxiv">
        <title>Whole genome comparisons of ergot fungi reveals the divergence and evolution of species within the genus Claviceps are the result of varying mechanisms driving genome evolution and host range expansion.</title>
        <authorList>
            <person name="Wyka S.A."/>
            <person name="Mondo S.J."/>
            <person name="Liu M."/>
            <person name="Dettman J."/>
            <person name="Nalam V."/>
            <person name="Broders K.D."/>
        </authorList>
    </citation>
    <scope>NUCLEOTIDE SEQUENCE</scope>
    <source>
        <strain evidence="3">CCC 489</strain>
    </source>
</reference>
<feature type="compositionally biased region" description="Acidic residues" evidence="1">
    <location>
        <begin position="147"/>
        <end position="156"/>
    </location>
</feature>
<evidence type="ECO:0000259" key="2">
    <source>
        <dbReference type="Pfam" id="PF07962"/>
    </source>
</evidence>
<accession>A0A8K0NFB0</accession>
<dbReference type="Pfam" id="PF07962">
    <property type="entry name" value="Swi3"/>
    <property type="match status" value="1"/>
</dbReference>
<comment type="caution">
    <text evidence="3">The sequence shown here is derived from an EMBL/GenBank/DDBJ whole genome shotgun (WGS) entry which is preliminary data.</text>
</comment>